<keyword evidence="1" id="KW-0812">Transmembrane</keyword>
<dbReference type="AlphaFoldDB" id="A0A383BUW4"/>
<keyword evidence="1" id="KW-0472">Membrane</keyword>
<evidence type="ECO:0000256" key="1">
    <source>
        <dbReference type="SAM" id="Phobius"/>
    </source>
</evidence>
<feature type="transmembrane region" description="Helical" evidence="1">
    <location>
        <begin position="6"/>
        <end position="25"/>
    </location>
</feature>
<protein>
    <submittedName>
        <fullName evidence="2">Uncharacterized protein</fullName>
    </submittedName>
</protein>
<evidence type="ECO:0000313" key="2">
    <source>
        <dbReference type="EMBL" id="SVE23580.1"/>
    </source>
</evidence>
<sequence>GWLQLLAAYDVILFVVCVWIFPVVLEE</sequence>
<dbReference type="EMBL" id="UINC01203364">
    <property type="protein sequence ID" value="SVE23580.1"/>
    <property type="molecule type" value="Genomic_DNA"/>
</dbReference>
<proteinExistence type="predicted"/>
<keyword evidence="1" id="KW-1133">Transmembrane helix</keyword>
<name>A0A383BUW4_9ZZZZ</name>
<reference evidence="2" key="1">
    <citation type="submission" date="2018-05" db="EMBL/GenBank/DDBJ databases">
        <authorList>
            <person name="Lanie J.A."/>
            <person name="Ng W.-L."/>
            <person name="Kazmierczak K.M."/>
            <person name="Andrzejewski T.M."/>
            <person name="Davidsen T.M."/>
            <person name="Wayne K.J."/>
            <person name="Tettelin H."/>
            <person name="Glass J.I."/>
            <person name="Rusch D."/>
            <person name="Podicherti R."/>
            <person name="Tsui H.-C.T."/>
            <person name="Winkler M.E."/>
        </authorList>
    </citation>
    <scope>NUCLEOTIDE SEQUENCE</scope>
</reference>
<gene>
    <name evidence="2" type="ORF">METZ01_LOCUS476434</name>
</gene>
<accession>A0A383BUW4</accession>
<feature type="non-terminal residue" evidence="2">
    <location>
        <position position="1"/>
    </location>
</feature>
<organism evidence="2">
    <name type="scientific">marine metagenome</name>
    <dbReference type="NCBI Taxonomy" id="408172"/>
    <lineage>
        <taxon>unclassified sequences</taxon>
        <taxon>metagenomes</taxon>
        <taxon>ecological metagenomes</taxon>
    </lineage>
</organism>